<comment type="caution">
    <text evidence="2">The sequence shown here is derived from an EMBL/GenBank/DDBJ whole genome shotgun (WGS) entry which is preliminary data.</text>
</comment>
<dbReference type="Proteomes" id="UP000181790">
    <property type="component" value="Unassembled WGS sequence"/>
</dbReference>
<reference evidence="2 3" key="1">
    <citation type="submission" date="2016-10" db="EMBL/GenBank/DDBJ databases">
        <title>Arsenicibacter rosenii gen. nov., sp. nov., an efficient arsenic-methylating bacterium isolated from an arsenic-contaminated paddy soil.</title>
        <authorList>
            <person name="Huang K."/>
        </authorList>
    </citation>
    <scope>NUCLEOTIDE SEQUENCE [LARGE SCALE GENOMIC DNA]</scope>
    <source>
        <strain evidence="2 3">SM-1</strain>
    </source>
</reference>
<evidence type="ECO:0000259" key="1">
    <source>
        <dbReference type="Pfam" id="PF08818"/>
    </source>
</evidence>
<protein>
    <recommendedName>
        <fullName evidence="1">YdhG-like domain-containing protein</fullName>
    </recommendedName>
</protein>
<accession>A0A1S2VFP9</accession>
<dbReference type="OrthoDB" id="115213at2"/>
<dbReference type="InterPro" id="IPR014922">
    <property type="entry name" value="YdhG-like"/>
</dbReference>
<dbReference type="Gene3D" id="3.90.1150.200">
    <property type="match status" value="1"/>
</dbReference>
<dbReference type="RefSeq" id="WP_071504839.1">
    <property type="nucleotide sequence ID" value="NZ_MORL01000011.1"/>
</dbReference>
<evidence type="ECO:0000313" key="3">
    <source>
        <dbReference type="Proteomes" id="UP000181790"/>
    </source>
</evidence>
<gene>
    <name evidence="2" type="ORF">BLX24_18740</name>
</gene>
<dbReference type="SUPFAM" id="SSF159888">
    <property type="entry name" value="YdhG-like"/>
    <property type="match status" value="1"/>
</dbReference>
<evidence type="ECO:0000313" key="2">
    <source>
        <dbReference type="EMBL" id="OIN57529.1"/>
    </source>
</evidence>
<keyword evidence="3" id="KW-1185">Reference proteome</keyword>
<organism evidence="2 3">
    <name type="scientific">Arsenicibacter rosenii</name>
    <dbReference type="NCBI Taxonomy" id="1750698"/>
    <lineage>
        <taxon>Bacteria</taxon>
        <taxon>Pseudomonadati</taxon>
        <taxon>Bacteroidota</taxon>
        <taxon>Cytophagia</taxon>
        <taxon>Cytophagales</taxon>
        <taxon>Spirosomataceae</taxon>
        <taxon>Arsenicibacter</taxon>
    </lineage>
</organism>
<name>A0A1S2VFP9_9BACT</name>
<dbReference type="EMBL" id="MORL01000011">
    <property type="protein sequence ID" value="OIN57529.1"/>
    <property type="molecule type" value="Genomic_DNA"/>
</dbReference>
<feature type="domain" description="YdhG-like" evidence="1">
    <location>
        <begin position="21"/>
        <end position="112"/>
    </location>
</feature>
<dbReference type="AlphaFoldDB" id="A0A1S2VFP9"/>
<sequence length="126" mass="14034">MNANKPVDINSYIEGYPEATRQLLNQVRAAIREMAPTATEKISYGIPTFDLHGNLVHFAAFKNHIGFYPGAGGIKAFEEALSGYQRAKGSVQFPLNQPMPLSLIQEIVRFRVRENEEKAALKKGTK</sequence>
<dbReference type="Pfam" id="PF08818">
    <property type="entry name" value="DUF1801"/>
    <property type="match status" value="1"/>
</dbReference>
<proteinExistence type="predicted"/>